<comment type="caution">
    <text evidence="2">The sequence shown here is derived from an EMBL/GenBank/DDBJ whole genome shotgun (WGS) entry which is preliminary data.</text>
</comment>
<evidence type="ECO:0000313" key="3">
    <source>
        <dbReference type="Proteomes" id="UP000266841"/>
    </source>
</evidence>
<protein>
    <submittedName>
        <fullName evidence="2">Uncharacterized protein</fullName>
    </submittedName>
</protein>
<evidence type="ECO:0000256" key="1">
    <source>
        <dbReference type="SAM" id="MobiDB-lite"/>
    </source>
</evidence>
<feature type="compositionally biased region" description="Basic residues" evidence="1">
    <location>
        <begin position="384"/>
        <end position="398"/>
    </location>
</feature>
<organism evidence="2 3">
    <name type="scientific">Thalassiosira oceanica</name>
    <name type="common">Marine diatom</name>
    <dbReference type="NCBI Taxonomy" id="159749"/>
    <lineage>
        <taxon>Eukaryota</taxon>
        <taxon>Sar</taxon>
        <taxon>Stramenopiles</taxon>
        <taxon>Ochrophyta</taxon>
        <taxon>Bacillariophyta</taxon>
        <taxon>Coscinodiscophyceae</taxon>
        <taxon>Thalassiosirophycidae</taxon>
        <taxon>Thalassiosirales</taxon>
        <taxon>Thalassiosiraceae</taxon>
        <taxon>Thalassiosira</taxon>
    </lineage>
</organism>
<feature type="region of interest" description="Disordered" evidence="1">
    <location>
        <begin position="48"/>
        <end position="178"/>
    </location>
</feature>
<proteinExistence type="predicted"/>
<accession>K0RZ35</accession>
<gene>
    <name evidence="2" type="ORF">THAOC_22248</name>
</gene>
<reference evidence="2 3" key="1">
    <citation type="journal article" date="2012" name="Genome Biol.">
        <title>Genome and low-iron response of an oceanic diatom adapted to chronic iron limitation.</title>
        <authorList>
            <person name="Lommer M."/>
            <person name="Specht M."/>
            <person name="Roy A.S."/>
            <person name="Kraemer L."/>
            <person name="Andreson R."/>
            <person name="Gutowska M.A."/>
            <person name="Wolf J."/>
            <person name="Bergner S.V."/>
            <person name="Schilhabel M.B."/>
            <person name="Klostermeier U.C."/>
            <person name="Beiko R.G."/>
            <person name="Rosenstiel P."/>
            <person name="Hippler M."/>
            <person name="Laroche J."/>
        </authorList>
    </citation>
    <scope>NUCLEOTIDE SEQUENCE [LARGE SCALE GENOMIC DNA]</scope>
    <source>
        <strain evidence="2 3">CCMP1005</strain>
    </source>
</reference>
<keyword evidence="3" id="KW-1185">Reference proteome</keyword>
<feature type="compositionally biased region" description="Basic and acidic residues" evidence="1">
    <location>
        <begin position="99"/>
        <end position="117"/>
    </location>
</feature>
<evidence type="ECO:0000313" key="2">
    <source>
        <dbReference type="EMBL" id="EJK57679.1"/>
    </source>
</evidence>
<feature type="non-terminal residue" evidence="2">
    <location>
        <position position="1"/>
    </location>
</feature>
<dbReference type="Proteomes" id="UP000266841">
    <property type="component" value="Unassembled WGS sequence"/>
</dbReference>
<dbReference type="eggNOG" id="ENOG502SXSR">
    <property type="taxonomic scope" value="Eukaryota"/>
</dbReference>
<dbReference type="AlphaFoldDB" id="K0RZ35"/>
<name>K0RZ35_THAOC</name>
<feature type="compositionally biased region" description="Basic and acidic residues" evidence="1">
    <location>
        <begin position="159"/>
        <end position="172"/>
    </location>
</feature>
<dbReference type="EMBL" id="AGNL01027362">
    <property type="protein sequence ID" value="EJK57679.1"/>
    <property type="molecule type" value="Genomic_DNA"/>
</dbReference>
<feature type="compositionally biased region" description="Low complexity" evidence="1">
    <location>
        <begin position="60"/>
        <end position="76"/>
    </location>
</feature>
<sequence>EPGDDPGVARRSRHGAQGPEAVGALLGHEARAGLAQVEDAGDARLDKVGHGRRQLPPKLGVVVSVSPGRRGRSAPPELVRERHQDPARLAGDLAPEVEELVREGRPAEALDEGRRGPEVAPAGRRREDAPCEEALDVDERREADVPVLGASRAHPPGDVGHESLDLAGRGDRQGSPGQAVVERGEVVAPPKLGVQGSEVAVLGHLGAGIGLVDRPEGTQQRVVLPAALSELGRARPADVGEDVPHVLHPPQGGRLPPHRQLLRVHSSAALCGTDRPTHSAMDDDRMTAAAAVDRAFPPTPTSLAGIRTASRNASPHSSFLGRSAPSSAVTRLAAASEVPSAFKARRTSAAISRAKSCRKTGSGGTPSAFGGQAVDSSRPSGKDHGRKRTGRCRRRHRQDLRDMPRGIEGPA</sequence>
<feature type="region of interest" description="Disordered" evidence="1">
    <location>
        <begin position="351"/>
        <end position="411"/>
    </location>
</feature>
<feature type="region of interest" description="Disordered" evidence="1">
    <location>
        <begin position="1"/>
        <end position="20"/>
    </location>
</feature>